<dbReference type="Proteomes" id="UP000605992">
    <property type="component" value="Unassembled WGS sequence"/>
</dbReference>
<protein>
    <submittedName>
        <fullName evidence="1">Uncharacterized protein</fullName>
    </submittedName>
</protein>
<gene>
    <name evidence="1" type="ORF">Pth03_45920</name>
</gene>
<evidence type="ECO:0000313" key="1">
    <source>
        <dbReference type="EMBL" id="GII56203.1"/>
    </source>
</evidence>
<evidence type="ECO:0000313" key="2">
    <source>
        <dbReference type="Proteomes" id="UP000605992"/>
    </source>
</evidence>
<comment type="caution">
    <text evidence="1">The sequence shown here is derived from an EMBL/GenBank/DDBJ whole genome shotgun (WGS) entry which is preliminary data.</text>
</comment>
<proteinExistence type="predicted"/>
<organism evidence="1 2">
    <name type="scientific">Planotetraspora thailandica</name>
    <dbReference type="NCBI Taxonomy" id="487172"/>
    <lineage>
        <taxon>Bacteria</taxon>
        <taxon>Bacillati</taxon>
        <taxon>Actinomycetota</taxon>
        <taxon>Actinomycetes</taxon>
        <taxon>Streptosporangiales</taxon>
        <taxon>Streptosporangiaceae</taxon>
        <taxon>Planotetraspora</taxon>
    </lineage>
</organism>
<name>A0A8J3V2E1_9ACTN</name>
<dbReference type="AlphaFoldDB" id="A0A8J3V2E1"/>
<dbReference type="EMBL" id="BOOR01000034">
    <property type="protein sequence ID" value="GII56203.1"/>
    <property type="molecule type" value="Genomic_DNA"/>
</dbReference>
<reference evidence="1" key="1">
    <citation type="submission" date="2021-01" db="EMBL/GenBank/DDBJ databases">
        <title>Whole genome shotgun sequence of Planotetraspora thailandica NBRC 104271.</title>
        <authorList>
            <person name="Komaki H."/>
            <person name="Tamura T."/>
        </authorList>
    </citation>
    <scope>NUCLEOTIDE SEQUENCE</scope>
    <source>
        <strain evidence="1">NBRC 104271</strain>
    </source>
</reference>
<sequence>MLITDLDVRIVAATTGELLRELTIDPSRDYQPQDKQKPPNP</sequence>
<accession>A0A8J3V2E1</accession>
<keyword evidence="2" id="KW-1185">Reference proteome</keyword>
<dbReference type="RefSeq" id="WP_275413173.1">
    <property type="nucleotide sequence ID" value="NZ_BOOR01000034.1"/>
</dbReference>